<dbReference type="Proteomes" id="UP001206925">
    <property type="component" value="Unassembled WGS sequence"/>
</dbReference>
<proteinExistence type="predicted"/>
<keyword evidence="3" id="KW-1185">Reference proteome</keyword>
<feature type="compositionally biased region" description="Low complexity" evidence="1">
    <location>
        <begin position="256"/>
        <end position="277"/>
    </location>
</feature>
<dbReference type="EMBL" id="JAMZMK010009974">
    <property type="protein sequence ID" value="KAI7733462.1"/>
    <property type="molecule type" value="Genomic_DNA"/>
</dbReference>
<name>A0AAD5C1Q4_AMBAR</name>
<gene>
    <name evidence="2" type="ORF">M8C21_032377</name>
</gene>
<organism evidence="2 3">
    <name type="scientific">Ambrosia artemisiifolia</name>
    <name type="common">Common ragweed</name>
    <dbReference type="NCBI Taxonomy" id="4212"/>
    <lineage>
        <taxon>Eukaryota</taxon>
        <taxon>Viridiplantae</taxon>
        <taxon>Streptophyta</taxon>
        <taxon>Embryophyta</taxon>
        <taxon>Tracheophyta</taxon>
        <taxon>Spermatophyta</taxon>
        <taxon>Magnoliopsida</taxon>
        <taxon>eudicotyledons</taxon>
        <taxon>Gunneridae</taxon>
        <taxon>Pentapetalae</taxon>
        <taxon>asterids</taxon>
        <taxon>campanulids</taxon>
        <taxon>Asterales</taxon>
        <taxon>Asteraceae</taxon>
        <taxon>Asteroideae</taxon>
        <taxon>Heliantheae alliance</taxon>
        <taxon>Heliantheae</taxon>
        <taxon>Ambrosia</taxon>
    </lineage>
</organism>
<feature type="region of interest" description="Disordered" evidence="1">
    <location>
        <begin position="256"/>
        <end position="308"/>
    </location>
</feature>
<feature type="compositionally biased region" description="Basic and acidic residues" evidence="1">
    <location>
        <begin position="280"/>
        <end position="296"/>
    </location>
</feature>
<accession>A0AAD5C1Q4</accession>
<dbReference type="AlphaFoldDB" id="A0AAD5C1Q4"/>
<evidence type="ECO:0000313" key="3">
    <source>
        <dbReference type="Proteomes" id="UP001206925"/>
    </source>
</evidence>
<evidence type="ECO:0000313" key="2">
    <source>
        <dbReference type="EMBL" id="KAI7733462.1"/>
    </source>
</evidence>
<reference evidence="2" key="1">
    <citation type="submission" date="2022-06" db="EMBL/GenBank/DDBJ databases">
        <title>Uncovering the hologenomic basis of an extraordinary plant invasion.</title>
        <authorList>
            <person name="Bieker V.C."/>
            <person name="Martin M.D."/>
            <person name="Gilbert T."/>
            <person name="Hodgins K."/>
            <person name="Battlay P."/>
            <person name="Petersen B."/>
            <person name="Wilson J."/>
        </authorList>
    </citation>
    <scope>NUCLEOTIDE SEQUENCE</scope>
    <source>
        <strain evidence="2">AA19_3_7</strain>
        <tissue evidence="2">Leaf</tissue>
    </source>
</reference>
<protein>
    <submittedName>
        <fullName evidence="2">Uncharacterized protein</fullName>
    </submittedName>
</protein>
<comment type="caution">
    <text evidence="2">The sequence shown here is derived from an EMBL/GenBank/DDBJ whole genome shotgun (WGS) entry which is preliminary data.</text>
</comment>
<sequence length="308" mass="34980">MYVDQECECDNMITLGTMIKETPKRCEGVMDTIEALTHLSLSCKRTLNIHPAATRRKMACIIKKIPQPLLITDASLTTKLSHGRGKERARRRRESGVFSDESVPIHGLKHGEPYGGDRLSDCESVRFREDERRLRRFGFYNFPLERFRAVVIRNKVVLKVRCGSTQVDMKMGTDKFPKRRLESYGLFDPHHFRRVSTPSNKPMFALCYSPLIAWIRELEYANIVVHFSGLKKDVKGAVKGYKICIQHPFLVPITSSSSSSIPGATTPTLLTPVPTNPSVNEEKRDATRRQLFDTEGNKNPAKRTATDN</sequence>
<evidence type="ECO:0000256" key="1">
    <source>
        <dbReference type="SAM" id="MobiDB-lite"/>
    </source>
</evidence>